<gene>
    <name evidence="2" type="ORF">OPV22_022078</name>
</gene>
<protein>
    <submittedName>
        <fullName evidence="2">Uncharacterized protein</fullName>
    </submittedName>
</protein>
<feature type="compositionally biased region" description="Basic and acidic residues" evidence="1">
    <location>
        <begin position="34"/>
        <end position="44"/>
    </location>
</feature>
<feature type="region of interest" description="Disordered" evidence="1">
    <location>
        <begin position="1"/>
        <end position="44"/>
    </location>
</feature>
<proteinExistence type="predicted"/>
<reference evidence="2 3" key="1">
    <citation type="submission" date="2022-12" db="EMBL/GenBank/DDBJ databases">
        <title>Chromosome-scale assembly of the Ensete ventricosum genome.</title>
        <authorList>
            <person name="Dussert Y."/>
            <person name="Stocks J."/>
            <person name="Wendawek A."/>
            <person name="Woldeyes F."/>
            <person name="Nichols R.A."/>
            <person name="Borrell J.S."/>
        </authorList>
    </citation>
    <scope>NUCLEOTIDE SEQUENCE [LARGE SCALE GENOMIC DNA]</scope>
    <source>
        <strain evidence="3">cv. Maze</strain>
        <tissue evidence="2">Seeds</tissue>
    </source>
</reference>
<feature type="compositionally biased region" description="Basic and acidic residues" evidence="1">
    <location>
        <begin position="1"/>
        <end position="12"/>
    </location>
</feature>
<comment type="caution">
    <text evidence="2">The sequence shown here is derived from an EMBL/GenBank/DDBJ whole genome shotgun (WGS) entry which is preliminary data.</text>
</comment>
<organism evidence="2 3">
    <name type="scientific">Ensete ventricosum</name>
    <name type="common">Abyssinian banana</name>
    <name type="synonym">Musa ensete</name>
    <dbReference type="NCBI Taxonomy" id="4639"/>
    <lineage>
        <taxon>Eukaryota</taxon>
        <taxon>Viridiplantae</taxon>
        <taxon>Streptophyta</taxon>
        <taxon>Embryophyta</taxon>
        <taxon>Tracheophyta</taxon>
        <taxon>Spermatophyta</taxon>
        <taxon>Magnoliopsida</taxon>
        <taxon>Liliopsida</taxon>
        <taxon>Zingiberales</taxon>
        <taxon>Musaceae</taxon>
        <taxon>Ensete</taxon>
    </lineage>
</organism>
<sequence>MSMKRKRDERMMQIDLSLEAAEDEERAVEEDEDGGRREQDVVDRSRKDYYELQMRFRDIQQREQLKVSLSLGAESGQAPKMVVADQGMDSDDATELSLSLSLQTHADPHKRVDARAEKGKGFEKFGTTPGCGHDHITSHSTNPATRRTRVSVRSRCQGPTRKPKPPFFTCYPKFILCIRANPLTPRDLTDERWVPMEKVWAEGCEGESMSESLLSVHGHTGMPGQEAGAAMPRRHVDTALTWRTLLHIYQPWTALETSTSYSSSIFGEGISHGYYPHWSNFGIKEWGKYQ</sequence>
<evidence type="ECO:0000256" key="1">
    <source>
        <dbReference type="SAM" id="MobiDB-lite"/>
    </source>
</evidence>
<feature type="compositionally biased region" description="Acidic residues" evidence="1">
    <location>
        <begin position="20"/>
        <end position="33"/>
    </location>
</feature>
<dbReference type="EMBL" id="JAQQAF010000006">
    <property type="protein sequence ID" value="KAJ8478351.1"/>
    <property type="molecule type" value="Genomic_DNA"/>
</dbReference>
<keyword evidence="3" id="KW-1185">Reference proteome</keyword>
<accession>A0AAV8PDS4</accession>
<evidence type="ECO:0000313" key="2">
    <source>
        <dbReference type="EMBL" id="KAJ8478351.1"/>
    </source>
</evidence>
<dbReference type="Proteomes" id="UP001222027">
    <property type="component" value="Unassembled WGS sequence"/>
</dbReference>
<feature type="region of interest" description="Disordered" evidence="1">
    <location>
        <begin position="125"/>
        <end position="160"/>
    </location>
</feature>
<name>A0AAV8PDS4_ENSVE</name>
<evidence type="ECO:0000313" key="3">
    <source>
        <dbReference type="Proteomes" id="UP001222027"/>
    </source>
</evidence>
<dbReference type="AlphaFoldDB" id="A0AAV8PDS4"/>